<feature type="domain" description="Signal transduction histidine kinase internal region" evidence="3">
    <location>
        <begin position="173"/>
        <end position="251"/>
    </location>
</feature>
<name>A0ABU5SHY8_9BACT</name>
<dbReference type="Pfam" id="PF06580">
    <property type="entry name" value="His_kinase"/>
    <property type="match status" value="1"/>
</dbReference>
<gene>
    <name evidence="4" type="ORF">VB798_09940</name>
</gene>
<protein>
    <submittedName>
        <fullName evidence="4">Histidine kinase</fullName>
    </submittedName>
</protein>
<accession>A0ABU5SHY8</accession>
<dbReference type="Proteomes" id="UP001302222">
    <property type="component" value="Unassembled WGS sequence"/>
</dbReference>
<evidence type="ECO:0000256" key="1">
    <source>
        <dbReference type="SAM" id="Coils"/>
    </source>
</evidence>
<sequence>MNKKSKVHIILWILYVIYYQLSYIIVSLKFDLATSIVILLNCACWIMIFYCCTLFIYPRFLIAKRYIVVIVLVFLTVSIFSIINAYLIVFFFPDYPGAEINQERLTRNFWSAQIFTFYALGYYFAQKSINQQIEIAARDQEIAEQKIAIAEKEAKIAKQELEIAILAKEKALAEMAFLRAQINPHFMYNTLNMIFERVRKASREAGDIVLAFAEMLRYATSTKSQEDEVDLEGELDFVKQYIELHLQRFHYKVYIDFEEDGDFSYHRIVPMVLITIVENGIKHGVFDEPEIAFRIRATLMDEVFVFTATNKKNPYPNAIADAGQTGIGIKNIKKRLLTTYPAEAHSIEIIDSEEDYTVVFTVNFNLLKK</sequence>
<keyword evidence="2" id="KW-0472">Membrane</keyword>
<evidence type="ECO:0000313" key="4">
    <source>
        <dbReference type="EMBL" id="MEA5426893.1"/>
    </source>
</evidence>
<organism evidence="4 5">
    <name type="scientific">Arcicella lustrica</name>
    <dbReference type="NCBI Taxonomy" id="2984196"/>
    <lineage>
        <taxon>Bacteria</taxon>
        <taxon>Pseudomonadati</taxon>
        <taxon>Bacteroidota</taxon>
        <taxon>Cytophagia</taxon>
        <taxon>Cytophagales</taxon>
        <taxon>Flectobacillaceae</taxon>
        <taxon>Arcicella</taxon>
    </lineage>
</organism>
<feature type="transmembrane region" description="Helical" evidence="2">
    <location>
        <begin position="32"/>
        <end position="57"/>
    </location>
</feature>
<proteinExistence type="predicted"/>
<dbReference type="GO" id="GO:0016301">
    <property type="term" value="F:kinase activity"/>
    <property type="evidence" value="ECO:0007669"/>
    <property type="project" value="UniProtKB-KW"/>
</dbReference>
<dbReference type="PANTHER" id="PTHR34220:SF7">
    <property type="entry name" value="SENSOR HISTIDINE KINASE YPDA"/>
    <property type="match status" value="1"/>
</dbReference>
<dbReference type="InterPro" id="IPR010559">
    <property type="entry name" value="Sig_transdc_His_kin_internal"/>
</dbReference>
<keyword evidence="2" id="KW-1133">Transmembrane helix</keyword>
<dbReference type="PANTHER" id="PTHR34220">
    <property type="entry name" value="SENSOR HISTIDINE KINASE YPDA"/>
    <property type="match status" value="1"/>
</dbReference>
<keyword evidence="4" id="KW-0808">Transferase</keyword>
<keyword evidence="1" id="KW-0175">Coiled coil</keyword>
<evidence type="ECO:0000313" key="5">
    <source>
        <dbReference type="Proteomes" id="UP001302222"/>
    </source>
</evidence>
<keyword evidence="5" id="KW-1185">Reference proteome</keyword>
<feature type="transmembrane region" description="Helical" evidence="2">
    <location>
        <begin position="66"/>
        <end position="89"/>
    </location>
</feature>
<keyword evidence="4" id="KW-0418">Kinase</keyword>
<reference evidence="4 5" key="1">
    <citation type="submission" date="2023-12" db="EMBL/GenBank/DDBJ databases">
        <title>Novel species of the genus Arcicella isolated from rivers.</title>
        <authorList>
            <person name="Lu H."/>
        </authorList>
    </citation>
    <scope>NUCLEOTIDE SEQUENCE [LARGE SCALE GENOMIC DNA]</scope>
    <source>
        <strain evidence="4 5">DC25W</strain>
    </source>
</reference>
<feature type="transmembrane region" description="Helical" evidence="2">
    <location>
        <begin position="7"/>
        <end position="26"/>
    </location>
</feature>
<dbReference type="RefSeq" id="WP_323258325.1">
    <property type="nucleotide sequence ID" value="NZ_JAYGIM010000007.1"/>
</dbReference>
<evidence type="ECO:0000259" key="3">
    <source>
        <dbReference type="Pfam" id="PF06580"/>
    </source>
</evidence>
<dbReference type="InterPro" id="IPR050640">
    <property type="entry name" value="Bact_2-comp_sensor_kinase"/>
</dbReference>
<dbReference type="EMBL" id="JAYGIM010000007">
    <property type="protein sequence ID" value="MEA5426893.1"/>
    <property type="molecule type" value="Genomic_DNA"/>
</dbReference>
<keyword evidence="2" id="KW-0812">Transmembrane</keyword>
<comment type="caution">
    <text evidence="4">The sequence shown here is derived from an EMBL/GenBank/DDBJ whole genome shotgun (WGS) entry which is preliminary data.</text>
</comment>
<feature type="coiled-coil region" evidence="1">
    <location>
        <begin position="133"/>
        <end position="169"/>
    </location>
</feature>
<evidence type="ECO:0000256" key="2">
    <source>
        <dbReference type="SAM" id="Phobius"/>
    </source>
</evidence>